<dbReference type="GO" id="GO:0005829">
    <property type="term" value="C:cytosol"/>
    <property type="evidence" value="ECO:0007669"/>
    <property type="project" value="TreeGrafter"/>
</dbReference>
<organism evidence="6 7">
    <name type="scientific">Achromobacter animicus</name>
    <dbReference type="NCBI Taxonomy" id="1389935"/>
    <lineage>
        <taxon>Bacteria</taxon>
        <taxon>Pseudomonadati</taxon>
        <taxon>Pseudomonadota</taxon>
        <taxon>Betaproteobacteria</taxon>
        <taxon>Burkholderiales</taxon>
        <taxon>Alcaligenaceae</taxon>
        <taxon>Achromobacter</taxon>
    </lineage>
</organism>
<evidence type="ECO:0000313" key="6">
    <source>
        <dbReference type="EMBL" id="CAB3682763.1"/>
    </source>
</evidence>
<gene>
    <name evidence="6" type="primary">hdfR_5</name>
    <name evidence="6" type="ORF">LMG26690_01691</name>
</gene>
<dbReference type="Pfam" id="PF00126">
    <property type="entry name" value="HTH_1"/>
    <property type="match status" value="1"/>
</dbReference>
<reference evidence="6 7" key="1">
    <citation type="submission" date="2020-04" db="EMBL/GenBank/DDBJ databases">
        <authorList>
            <person name="De Canck E."/>
        </authorList>
    </citation>
    <scope>NUCLEOTIDE SEQUENCE [LARGE SCALE GENOMIC DNA]</scope>
    <source>
        <strain evidence="6 7">LMG 26690</strain>
    </source>
</reference>
<dbReference type="GO" id="GO:0003700">
    <property type="term" value="F:DNA-binding transcription factor activity"/>
    <property type="evidence" value="ECO:0007669"/>
    <property type="project" value="InterPro"/>
</dbReference>
<dbReference type="PANTHER" id="PTHR30419:SF8">
    <property type="entry name" value="NITROGEN ASSIMILATION TRANSCRIPTIONAL ACTIVATOR-RELATED"/>
    <property type="match status" value="1"/>
</dbReference>
<feature type="domain" description="HTH lysR-type" evidence="5">
    <location>
        <begin position="9"/>
        <end position="66"/>
    </location>
</feature>
<dbReference type="PANTHER" id="PTHR30419">
    <property type="entry name" value="HTH-TYPE TRANSCRIPTIONAL REGULATOR YBHD"/>
    <property type="match status" value="1"/>
</dbReference>
<accession>A0A6S6ZM01</accession>
<keyword evidence="3" id="KW-0238">DNA-binding</keyword>
<dbReference type="InterPro" id="IPR005119">
    <property type="entry name" value="LysR_subst-bd"/>
</dbReference>
<dbReference type="SUPFAM" id="SSF46785">
    <property type="entry name" value="Winged helix' DNA-binding domain"/>
    <property type="match status" value="1"/>
</dbReference>
<dbReference type="Pfam" id="PF03466">
    <property type="entry name" value="LysR_substrate"/>
    <property type="match status" value="1"/>
</dbReference>
<dbReference type="PRINTS" id="PR00039">
    <property type="entry name" value="HTHLYSR"/>
</dbReference>
<dbReference type="EMBL" id="CADIJM010000002">
    <property type="protein sequence ID" value="CAB3682763.1"/>
    <property type="molecule type" value="Genomic_DNA"/>
</dbReference>
<dbReference type="SUPFAM" id="SSF53850">
    <property type="entry name" value="Periplasmic binding protein-like II"/>
    <property type="match status" value="1"/>
</dbReference>
<evidence type="ECO:0000256" key="3">
    <source>
        <dbReference type="ARBA" id="ARBA00023125"/>
    </source>
</evidence>
<dbReference type="Proteomes" id="UP000494214">
    <property type="component" value="Unassembled WGS sequence"/>
</dbReference>
<keyword evidence="4" id="KW-0804">Transcription</keyword>
<dbReference type="InterPro" id="IPR036388">
    <property type="entry name" value="WH-like_DNA-bd_sf"/>
</dbReference>
<evidence type="ECO:0000256" key="1">
    <source>
        <dbReference type="ARBA" id="ARBA00009437"/>
    </source>
</evidence>
<name>A0A6S6ZM01_9BURK</name>
<dbReference type="InterPro" id="IPR036390">
    <property type="entry name" value="WH_DNA-bd_sf"/>
</dbReference>
<keyword evidence="7" id="KW-1185">Reference proteome</keyword>
<dbReference type="InterPro" id="IPR050950">
    <property type="entry name" value="HTH-type_LysR_regulators"/>
</dbReference>
<dbReference type="Gene3D" id="1.10.10.10">
    <property type="entry name" value="Winged helix-like DNA-binding domain superfamily/Winged helix DNA-binding domain"/>
    <property type="match status" value="1"/>
</dbReference>
<comment type="similarity">
    <text evidence="1">Belongs to the LysR transcriptional regulatory family.</text>
</comment>
<proteinExistence type="inferred from homology"/>
<keyword evidence="2" id="KW-0805">Transcription regulation</keyword>
<dbReference type="Gene3D" id="3.40.190.10">
    <property type="entry name" value="Periplasmic binding protein-like II"/>
    <property type="match status" value="2"/>
</dbReference>
<dbReference type="InterPro" id="IPR000847">
    <property type="entry name" value="LysR_HTH_N"/>
</dbReference>
<dbReference type="PROSITE" id="PS50931">
    <property type="entry name" value="HTH_LYSR"/>
    <property type="match status" value="1"/>
</dbReference>
<evidence type="ECO:0000313" key="7">
    <source>
        <dbReference type="Proteomes" id="UP000494214"/>
    </source>
</evidence>
<dbReference type="GO" id="GO:0003677">
    <property type="term" value="F:DNA binding"/>
    <property type="evidence" value="ECO:0007669"/>
    <property type="project" value="UniProtKB-KW"/>
</dbReference>
<evidence type="ECO:0000256" key="2">
    <source>
        <dbReference type="ARBA" id="ARBA00023015"/>
    </source>
</evidence>
<sequence length="301" mass="31742">MLFHMKSLIRPREMELVAAICRTGSVTQAAEACSLTQPGASAMLKELEVRLGATLFSRRHRRLELTAAGQALLPEITHALAALDAVDKLAQSLGNRRREQLIIGTVSATGASVLPAVLKQLQDADPLLSVVLRVGTAAEVVEMAIAQRIDLGVILGAGAHQHANFEKIADLGLVCVVRPDHAWASLPEVTVDMLASERFIGHSRHLPVGALTAQVLEEAGLSCRPAIEVMQFSAACALTDAGCGPAVLESVTGEYARRLGLVPVPLNAGRTLSLSLVWPQGKGMSGGARFVKHALSQALVA</sequence>
<evidence type="ECO:0000256" key="4">
    <source>
        <dbReference type="ARBA" id="ARBA00023163"/>
    </source>
</evidence>
<dbReference type="AlphaFoldDB" id="A0A6S6ZM01"/>
<evidence type="ECO:0000259" key="5">
    <source>
        <dbReference type="PROSITE" id="PS50931"/>
    </source>
</evidence>
<protein>
    <submittedName>
        <fullName evidence="6">HTH-type transcriptional regulator HdfR</fullName>
    </submittedName>
</protein>